<dbReference type="Gene3D" id="3.30.420.10">
    <property type="entry name" value="Ribonuclease H-like superfamily/Ribonuclease H"/>
    <property type="match status" value="1"/>
</dbReference>
<dbReference type="AlphaFoldDB" id="F9WNQ4"/>
<sequence>MRRARRAWSNCLVRPQGPRAKAGCQCRFLMAAALRDALGLPERPLRGNAPEKGENVRTMRRVQRFSGFDYQVRTDGSVVLDVSSGAGALVCPKGSRGVRVVLGAGSLACSCRAECVAMEAGLKRLVDAMELSKTHRTRVVAFADSLSLPMALSTGPAGVEGAMLRRIWDLILRIVRLRVSVNFQFVFSHCGVPRKQAADKATEQGNAKPQSYPAWITDIVTGVEGKARNEMHRAFGEGKMTRTHCRVLLDRVQLAPKHAKADRLCESLPAQFRTGTSKHFGRPHGALARKTDRLERKWCNTQAAASDAAEEHLSAETVADSETAPDLGIATGQVDAIICPLCGMVCVRRRAGRT</sequence>
<reference evidence="1 2" key="1">
    <citation type="journal article" date="2012" name="Proc. Natl. Acad. Sci. U.S.A.">
        <title>Antigenic diversity is generated by distinct evolutionary mechanisms in African trypanosome species.</title>
        <authorList>
            <person name="Jackson A.P."/>
            <person name="Berry A."/>
            <person name="Aslett M."/>
            <person name="Allison H.C."/>
            <person name="Burton P."/>
            <person name="Vavrova-Anderson J."/>
            <person name="Brown R."/>
            <person name="Browne H."/>
            <person name="Corton N."/>
            <person name="Hauser H."/>
            <person name="Gamble J."/>
            <person name="Gilderthorp R."/>
            <person name="Marcello L."/>
            <person name="McQuillan J."/>
            <person name="Otto T.D."/>
            <person name="Quail M.A."/>
            <person name="Sanders M.J."/>
            <person name="van Tonder A."/>
            <person name="Ginger M.L."/>
            <person name="Field M.C."/>
            <person name="Barry J.D."/>
            <person name="Hertz-Fowler C."/>
            <person name="Berriman M."/>
        </authorList>
    </citation>
    <scope>NUCLEOTIDE SEQUENCE</scope>
    <source>
        <strain evidence="1 2">Y486</strain>
    </source>
</reference>
<protein>
    <submittedName>
        <fullName evidence="1">Uncharacterized protein</fullName>
    </submittedName>
</protein>
<dbReference type="EMBL" id="CAEX01002781">
    <property type="protein sequence ID" value="CCD19175.1"/>
    <property type="molecule type" value="Genomic_DNA"/>
</dbReference>
<evidence type="ECO:0000313" key="1">
    <source>
        <dbReference type="EMBL" id="CCD19175.1"/>
    </source>
</evidence>
<dbReference type="Proteomes" id="UP000009027">
    <property type="component" value="Unassembled WGS sequence"/>
</dbReference>
<accession>F9WNQ4</accession>
<organism evidence="1 2">
    <name type="scientific">Trypanosoma vivax (strain Y486)</name>
    <dbReference type="NCBI Taxonomy" id="1055687"/>
    <lineage>
        <taxon>Eukaryota</taxon>
        <taxon>Discoba</taxon>
        <taxon>Euglenozoa</taxon>
        <taxon>Kinetoplastea</taxon>
        <taxon>Metakinetoplastina</taxon>
        <taxon>Trypanosomatida</taxon>
        <taxon>Trypanosomatidae</taxon>
        <taxon>Trypanosoma</taxon>
        <taxon>Duttonella</taxon>
    </lineage>
</organism>
<name>F9WNQ4_TRYVY</name>
<dbReference type="InterPro" id="IPR036397">
    <property type="entry name" value="RNaseH_sf"/>
</dbReference>
<keyword evidence="2" id="KW-1185">Reference proteome</keyword>
<dbReference type="SUPFAM" id="SSF53098">
    <property type="entry name" value="Ribonuclease H-like"/>
    <property type="match status" value="1"/>
</dbReference>
<dbReference type="GO" id="GO:0003676">
    <property type="term" value="F:nucleic acid binding"/>
    <property type="evidence" value="ECO:0007669"/>
    <property type="project" value="InterPro"/>
</dbReference>
<evidence type="ECO:0000313" key="2">
    <source>
        <dbReference type="Proteomes" id="UP000009027"/>
    </source>
</evidence>
<proteinExistence type="predicted"/>
<dbReference type="VEuPathDB" id="TriTrypDB:TvY486_0018670"/>
<gene>
    <name evidence="1" type="ORF">TvY486_0018670</name>
</gene>
<dbReference type="InterPro" id="IPR012337">
    <property type="entry name" value="RNaseH-like_sf"/>
</dbReference>